<evidence type="ECO:0000313" key="1">
    <source>
        <dbReference type="EMBL" id="KAE9387328.1"/>
    </source>
</evidence>
<proteinExistence type="predicted"/>
<sequence>MGDGVSSHLSDYRNAEETHIREGYSLASQPLESAGRHTLPLLDISDKQLVHAIRRSPTVACIWFQTLCRIIDGKLDIVLLPFCRDSKPSMEESKDSSKLPSNLSSSLLLPWSPQVVNAKSSGNFFGTISGGRTPKIWRFQYRQRTTETQKLFMAARYLRGVLMYREVLFFQWLLNGWQYFTDYKASEAVCREFIAAGQHNDSSQHLYA</sequence>
<dbReference type="EMBL" id="ML769808">
    <property type="protein sequence ID" value="KAE9387328.1"/>
    <property type="molecule type" value="Genomic_DNA"/>
</dbReference>
<reference evidence="1" key="1">
    <citation type="journal article" date="2019" name="Environ. Microbiol.">
        <title>Fungal ecological strategies reflected in gene transcription - a case study of two litter decomposers.</title>
        <authorList>
            <person name="Barbi F."/>
            <person name="Kohler A."/>
            <person name="Barry K."/>
            <person name="Baskaran P."/>
            <person name="Daum C."/>
            <person name="Fauchery L."/>
            <person name="Ihrmark K."/>
            <person name="Kuo A."/>
            <person name="LaButti K."/>
            <person name="Lipzen A."/>
            <person name="Morin E."/>
            <person name="Grigoriev I.V."/>
            <person name="Henrissat B."/>
            <person name="Lindahl B."/>
            <person name="Martin F."/>
        </authorList>
    </citation>
    <scope>NUCLEOTIDE SEQUENCE</scope>
    <source>
        <strain evidence="1">JB14</strain>
    </source>
</reference>
<name>A0A6A4GP03_9AGAR</name>
<dbReference type="Proteomes" id="UP000799118">
    <property type="component" value="Unassembled WGS sequence"/>
</dbReference>
<organism evidence="1 2">
    <name type="scientific">Gymnopus androsaceus JB14</name>
    <dbReference type="NCBI Taxonomy" id="1447944"/>
    <lineage>
        <taxon>Eukaryota</taxon>
        <taxon>Fungi</taxon>
        <taxon>Dikarya</taxon>
        <taxon>Basidiomycota</taxon>
        <taxon>Agaricomycotina</taxon>
        <taxon>Agaricomycetes</taxon>
        <taxon>Agaricomycetidae</taxon>
        <taxon>Agaricales</taxon>
        <taxon>Marasmiineae</taxon>
        <taxon>Omphalotaceae</taxon>
        <taxon>Gymnopus</taxon>
    </lineage>
</organism>
<dbReference type="AlphaFoldDB" id="A0A6A4GP03"/>
<accession>A0A6A4GP03</accession>
<evidence type="ECO:0000313" key="2">
    <source>
        <dbReference type="Proteomes" id="UP000799118"/>
    </source>
</evidence>
<dbReference type="OrthoDB" id="2499658at2759"/>
<protein>
    <submittedName>
        <fullName evidence="1">Uncharacterized protein</fullName>
    </submittedName>
</protein>
<gene>
    <name evidence="1" type="ORF">BT96DRAFT_948455</name>
</gene>
<keyword evidence="2" id="KW-1185">Reference proteome</keyword>